<dbReference type="InterPro" id="IPR001320">
    <property type="entry name" value="Iontro_rcpt_C"/>
</dbReference>
<dbReference type="Gene3D" id="1.10.287.70">
    <property type="match status" value="1"/>
</dbReference>
<name>A0AAD8JDI0_9APIA</name>
<dbReference type="SUPFAM" id="SSF53850">
    <property type="entry name" value="Periplasmic binding protein-like II"/>
    <property type="match status" value="1"/>
</dbReference>
<proteinExistence type="inferred from homology"/>
<keyword evidence="9 15" id="KW-0675">Receptor</keyword>
<dbReference type="PANTHER" id="PTHR18966">
    <property type="entry name" value="IONOTROPIC GLUTAMATE RECEPTOR"/>
    <property type="match status" value="1"/>
</dbReference>
<dbReference type="FunFam" id="3.40.190.10:FF:000109">
    <property type="entry name" value="Glutamate receptor"/>
    <property type="match status" value="1"/>
</dbReference>
<evidence type="ECO:0000256" key="6">
    <source>
        <dbReference type="ARBA" id="ARBA00022989"/>
    </source>
</evidence>
<comment type="caution">
    <text evidence="15">The sequence shown here is derived from an EMBL/GenBank/DDBJ whole genome shotgun (WGS) entry which is preliminary data.</text>
</comment>
<keyword evidence="16" id="KW-1185">Reference proteome</keyword>
<keyword evidence="5" id="KW-0732">Signal</keyword>
<feature type="transmembrane region" description="Helical" evidence="13">
    <location>
        <begin position="53"/>
        <end position="70"/>
    </location>
</feature>
<comment type="subcellular location">
    <subcellularLocation>
        <location evidence="1">Membrane</location>
        <topology evidence="1">Multi-pass membrane protein</topology>
    </subcellularLocation>
</comment>
<dbReference type="GO" id="GO:0016020">
    <property type="term" value="C:membrane"/>
    <property type="evidence" value="ECO:0007669"/>
    <property type="project" value="UniProtKB-SubCell"/>
</dbReference>
<keyword evidence="10" id="KW-0325">Glycoprotein</keyword>
<gene>
    <name evidence="15" type="ORF">POM88_001704</name>
</gene>
<reference evidence="15" key="2">
    <citation type="submission" date="2023-05" db="EMBL/GenBank/DDBJ databases">
        <authorList>
            <person name="Schelkunov M.I."/>
        </authorList>
    </citation>
    <scope>NUCLEOTIDE SEQUENCE</scope>
    <source>
        <strain evidence="15">Hsosn_3</strain>
        <tissue evidence="15">Leaf</tissue>
    </source>
</reference>
<evidence type="ECO:0000256" key="5">
    <source>
        <dbReference type="ARBA" id="ARBA00022729"/>
    </source>
</evidence>
<feature type="transmembrane region" description="Helical" evidence="13">
    <location>
        <begin position="112"/>
        <end position="136"/>
    </location>
</feature>
<reference evidence="15" key="1">
    <citation type="submission" date="2023-02" db="EMBL/GenBank/DDBJ databases">
        <title>Genome of toxic invasive species Heracleum sosnowskyi carries increased number of genes despite the absence of recent whole-genome duplications.</title>
        <authorList>
            <person name="Schelkunov M."/>
            <person name="Shtratnikova V."/>
            <person name="Makarenko M."/>
            <person name="Klepikova A."/>
            <person name="Omelchenko D."/>
            <person name="Novikova G."/>
            <person name="Obukhova E."/>
            <person name="Bogdanov V."/>
            <person name="Penin A."/>
            <person name="Logacheva M."/>
        </authorList>
    </citation>
    <scope>NUCLEOTIDE SEQUENCE</scope>
    <source>
        <strain evidence="15">Hsosn_3</strain>
        <tissue evidence="15">Leaf</tissue>
    </source>
</reference>
<dbReference type="GO" id="GO:0015276">
    <property type="term" value="F:ligand-gated monoatomic ion channel activity"/>
    <property type="evidence" value="ECO:0007669"/>
    <property type="project" value="InterPro"/>
</dbReference>
<evidence type="ECO:0000313" key="15">
    <source>
        <dbReference type="EMBL" id="KAK1402099.1"/>
    </source>
</evidence>
<evidence type="ECO:0000256" key="12">
    <source>
        <dbReference type="ARBA" id="ARBA00023303"/>
    </source>
</evidence>
<evidence type="ECO:0000256" key="10">
    <source>
        <dbReference type="ARBA" id="ARBA00023180"/>
    </source>
</evidence>
<evidence type="ECO:0000256" key="11">
    <source>
        <dbReference type="ARBA" id="ARBA00023286"/>
    </source>
</evidence>
<dbReference type="InterPro" id="IPR015683">
    <property type="entry name" value="Ionotropic_Glu_rcpt"/>
</dbReference>
<evidence type="ECO:0000256" key="9">
    <source>
        <dbReference type="ARBA" id="ARBA00023170"/>
    </source>
</evidence>
<comment type="similarity">
    <text evidence="2">Belongs to the glutamate-gated ion channel (TC 1.A.10.1) family.</text>
</comment>
<accession>A0AAD8JDI0</accession>
<keyword evidence="11" id="KW-1071">Ligand-gated ion channel</keyword>
<keyword evidence="12" id="KW-0407">Ion channel</keyword>
<dbReference type="Pfam" id="PF00060">
    <property type="entry name" value="Lig_chan"/>
    <property type="match status" value="1"/>
</dbReference>
<feature type="domain" description="Ionotropic glutamate receptor C-terminal" evidence="14">
    <location>
        <begin position="50"/>
        <end position="185"/>
    </location>
</feature>
<evidence type="ECO:0000256" key="4">
    <source>
        <dbReference type="ARBA" id="ARBA00022692"/>
    </source>
</evidence>
<dbReference type="AlphaFoldDB" id="A0AAD8JDI0"/>
<dbReference type="FunFam" id="1.10.287.70:FF:000037">
    <property type="entry name" value="Glutamate receptor"/>
    <property type="match status" value="1"/>
</dbReference>
<evidence type="ECO:0000313" key="16">
    <source>
        <dbReference type="Proteomes" id="UP001237642"/>
    </source>
</evidence>
<evidence type="ECO:0000256" key="8">
    <source>
        <dbReference type="ARBA" id="ARBA00023136"/>
    </source>
</evidence>
<dbReference type="EMBL" id="JAUIZM010000001">
    <property type="protein sequence ID" value="KAK1402099.1"/>
    <property type="molecule type" value="Genomic_DNA"/>
</dbReference>
<keyword evidence="8 13" id="KW-0472">Membrane</keyword>
<keyword evidence="7" id="KW-0406">Ion transport</keyword>
<keyword evidence="4 13" id="KW-0812">Transmembrane</keyword>
<evidence type="ECO:0000256" key="2">
    <source>
        <dbReference type="ARBA" id="ARBA00008685"/>
    </source>
</evidence>
<evidence type="ECO:0000256" key="13">
    <source>
        <dbReference type="SAM" id="Phobius"/>
    </source>
</evidence>
<evidence type="ECO:0000259" key="14">
    <source>
        <dbReference type="Pfam" id="PF00060"/>
    </source>
</evidence>
<evidence type="ECO:0000256" key="3">
    <source>
        <dbReference type="ARBA" id="ARBA00022448"/>
    </source>
</evidence>
<keyword evidence="3" id="KW-0813">Transport</keyword>
<sequence length="276" mass="30897">MGQSVGDIAIVTNRTKIVDFTQPYISTGLVIVAPIRNSDSSAWVFLKPFTWEMWAVTAAFFVIIVVIWILEHRVNDDFRGPPKRQIITMFLFSMSTLFKTNQEDTVSPLGKMVMVVWLFLLMVITSSYTTSLTSILTVQQLPSSTTGVESLIASNLPIQVGSFAYNYVTNSLSISPSRLVCLDTTEDYERSMWQGPKYGGVAAIVDELAYVELFMSNQTDFRIVGQSFTKSGWDFFFQKDWPVIDSALFKGAIYNSCAVSKPGQNDVDNGSFWQLA</sequence>
<dbReference type="Proteomes" id="UP001237642">
    <property type="component" value="Unassembled WGS sequence"/>
</dbReference>
<evidence type="ECO:0000256" key="1">
    <source>
        <dbReference type="ARBA" id="ARBA00004141"/>
    </source>
</evidence>
<organism evidence="15 16">
    <name type="scientific">Heracleum sosnowskyi</name>
    <dbReference type="NCBI Taxonomy" id="360622"/>
    <lineage>
        <taxon>Eukaryota</taxon>
        <taxon>Viridiplantae</taxon>
        <taxon>Streptophyta</taxon>
        <taxon>Embryophyta</taxon>
        <taxon>Tracheophyta</taxon>
        <taxon>Spermatophyta</taxon>
        <taxon>Magnoliopsida</taxon>
        <taxon>eudicotyledons</taxon>
        <taxon>Gunneridae</taxon>
        <taxon>Pentapetalae</taxon>
        <taxon>asterids</taxon>
        <taxon>campanulids</taxon>
        <taxon>Apiales</taxon>
        <taxon>Apiaceae</taxon>
        <taxon>Apioideae</taxon>
        <taxon>apioid superclade</taxon>
        <taxon>Tordylieae</taxon>
        <taxon>Tordyliinae</taxon>
        <taxon>Heracleum</taxon>
    </lineage>
</organism>
<keyword evidence="6 13" id="KW-1133">Transmembrane helix</keyword>
<evidence type="ECO:0000256" key="7">
    <source>
        <dbReference type="ARBA" id="ARBA00023065"/>
    </source>
</evidence>
<protein>
    <submittedName>
        <fullName evidence="15">Glutamate receptor 3.7-like</fullName>
    </submittedName>
</protein>